<dbReference type="InterPro" id="IPR052061">
    <property type="entry name" value="PTE-AB_protein"/>
</dbReference>
<evidence type="ECO:0000313" key="3">
    <source>
        <dbReference type="Proteomes" id="UP000247591"/>
    </source>
</evidence>
<feature type="domain" description="Thioesterase" evidence="1">
    <location>
        <begin position="121"/>
        <end position="185"/>
    </location>
</feature>
<dbReference type="EMBL" id="QJSP01000004">
    <property type="protein sequence ID" value="PYE18593.1"/>
    <property type="molecule type" value="Genomic_DNA"/>
</dbReference>
<reference evidence="2 3" key="1">
    <citation type="submission" date="2018-06" db="EMBL/GenBank/DDBJ databases">
        <title>Genomic Encyclopedia of Type Strains, Phase IV (KMG-IV): sequencing the most valuable type-strain genomes for metagenomic binning, comparative biology and taxonomic classification.</title>
        <authorList>
            <person name="Goeker M."/>
        </authorList>
    </citation>
    <scope>NUCLEOTIDE SEQUENCE [LARGE SCALE GENOMIC DNA]</scope>
    <source>
        <strain evidence="2 3">DSM 45521</strain>
    </source>
</reference>
<dbReference type="CDD" id="cd03443">
    <property type="entry name" value="PaaI_thioesterase"/>
    <property type="match status" value="1"/>
</dbReference>
<dbReference type="SUPFAM" id="SSF54637">
    <property type="entry name" value="Thioesterase/thiol ester dehydrase-isomerase"/>
    <property type="match status" value="1"/>
</dbReference>
<dbReference type="OrthoDB" id="5242242at2"/>
<dbReference type="Proteomes" id="UP000247591">
    <property type="component" value="Unassembled WGS sequence"/>
</dbReference>
<dbReference type="InterPro" id="IPR006683">
    <property type="entry name" value="Thioestr_dom"/>
</dbReference>
<accession>A0A318RS45</accession>
<dbReference type="Pfam" id="PF03061">
    <property type="entry name" value="4HBT"/>
    <property type="match status" value="1"/>
</dbReference>
<dbReference type="AlphaFoldDB" id="A0A318RS45"/>
<protein>
    <submittedName>
        <fullName evidence="2">Acyl-coenzyme A thioesterase PaaI-like protein</fullName>
    </submittedName>
</protein>
<name>A0A318RS45_WILLI</name>
<proteinExistence type="predicted"/>
<sequence>MLHFAQEDVDDAELDRLRGLYGSFTEAVRDLVDATIRTEVDEDTLLGVQAEIEAATARLRTKQLDGPYGVRVTPTGKSMAWGNAAVGLRNAAAPPMVINHDGEGSSWAEVDLGAAYEGPPGLVHGGVAALLLDHILGETGSFGRRTNLTGTIEIKFLRATPLGHLRVEARIDRDEEYKTFVVGSISDAEGVTVEASGVFIVPKWARGEGNLWGTQT</sequence>
<gene>
    <name evidence="2" type="ORF">DFR67_104172</name>
</gene>
<keyword evidence="3" id="KW-1185">Reference proteome</keyword>
<dbReference type="PANTHER" id="PTHR47260">
    <property type="entry name" value="UPF0644 PROTEIN PB2B4.06"/>
    <property type="match status" value="1"/>
</dbReference>
<dbReference type="RefSeq" id="WP_110469041.1">
    <property type="nucleotide sequence ID" value="NZ_QJSP01000004.1"/>
</dbReference>
<dbReference type="InterPro" id="IPR029069">
    <property type="entry name" value="HotDog_dom_sf"/>
</dbReference>
<evidence type="ECO:0000259" key="1">
    <source>
        <dbReference type="Pfam" id="PF03061"/>
    </source>
</evidence>
<organism evidence="2 3">
    <name type="scientific">Williamsia limnetica</name>
    <dbReference type="NCBI Taxonomy" id="882452"/>
    <lineage>
        <taxon>Bacteria</taxon>
        <taxon>Bacillati</taxon>
        <taxon>Actinomycetota</taxon>
        <taxon>Actinomycetes</taxon>
        <taxon>Mycobacteriales</taxon>
        <taxon>Nocardiaceae</taxon>
        <taxon>Williamsia</taxon>
    </lineage>
</organism>
<dbReference type="PANTHER" id="PTHR47260:SF1">
    <property type="entry name" value="UPF0644 PROTEIN PB2B4.06"/>
    <property type="match status" value="1"/>
</dbReference>
<comment type="caution">
    <text evidence="2">The sequence shown here is derived from an EMBL/GenBank/DDBJ whole genome shotgun (WGS) entry which is preliminary data.</text>
</comment>
<evidence type="ECO:0000313" key="2">
    <source>
        <dbReference type="EMBL" id="PYE18593.1"/>
    </source>
</evidence>
<dbReference type="Gene3D" id="3.10.129.10">
    <property type="entry name" value="Hotdog Thioesterase"/>
    <property type="match status" value="1"/>
</dbReference>